<dbReference type="SUPFAM" id="SSF81324">
    <property type="entry name" value="Voltage-gated potassium channels"/>
    <property type="match status" value="1"/>
</dbReference>
<evidence type="ECO:0000256" key="3">
    <source>
        <dbReference type="ARBA" id="ARBA00022692"/>
    </source>
</evidence>
<dbReference type="PANTHER" id="PTHR11003">
    <property type="entry name" value="POTASSIUM CHANNEL, SUBFAMILY K"/>
    <property type="match status" value="1"/>
</dbReference>
<name>A0A7Y6Q509_9HYPH</name>
<dbReference type="Gene3D" id="1.10.287.70">
    <property type="match status" value="1"/>
</dbReference>
<comment type="subcellular location">
    <subcellularLocation>
        <location evidence="1">Membrane</location>
        <topology evidence="1">Multi-pass membrane protein</topology>
    </subcellularLocation>
</comment>
<dbReference type="GO" id="GO:0022841">
    <property type="term" value="F:potassium ion leak channel activity"/>
    <property type="evidence" value="ECO:0007669"/>
    <property type="project" value="TreeGrafter"/>
</dbReference>
<feature type="domain" description="Potassium channel" evidence="9">
    <location>
        <begin position="29"/>
        <end position="100"/>
    </location>
</feature>
<accession>A0A7Y6Q509</accession>
<dbReference type="EMBL" id="JABWDU010000002">
    <property type="protein sequence ID" value="NVD39159.1"/>
    <property type="molecule type" value="Genomic_DNA"/>
</dbReference>
<dbReference type="RefSeq" id="WP_176352733.1">
    <property type="nucleotide sequence ID" value="NZ_JABWDU010000002.1"/>
</dbReference>
<dbReference type="AlphaFoldDB" id="A0A7Y6Q509"/>
<dbReference type="InterPro" id="IPR013099">
    <property type="entry name" value="K_chnl_dom"/>
</dbReference>
<evidence type="ECO:0000256" key="4">
    <source>
        <dbReference type="ARBA" id="ARBA00022989"/>
    </source>
</evidence>
<dbReference type="GO" id="GO:0005886">
    <property type="term" value="C:plasma membrane"/>
    <property type="evidence" value="ECO:0007669"/>
    <property type="project" value="TreeGrafter"/>
</dbReference>
<dbReference type="PANTHER" id="PTHR11003:SF330">
    <property type="entry name" value="POTASSIUM CHANNEL DOMAIN-CONTAINING PROTEIN"/>
    <property type="match status" value="1"/>
</dbReference>
<organism evidence="10 11">
    <name type="scientific">Ensifer oleiphilus</name>
    <dbReference type="NCBI Taxonomy" id="2742698"/>
    <lineage>
        <taxon>Bacteria</taxon>
        <taxon>Pseudomonadati</taxon>
        <taxon>Pseudomonadota</taxon>
        <taxon>Alphaproteobacteria</taxon>
        <taxon>Hyphomicrobiales</taxon>
        <taxon>Rhizobiaceae</taxon>
        <taxon>Sinorhizobium/Ensifer group</taxon>
        <taxon>Ensifer</taxon>
    </lineage>
</organism>
<sequence length="113" mass="12294">MGSKHTRRIFFIAFYRQLGVVWPILSAILCIMVGGGLVIGRIEEWRVIDALYFTFVTGLTIGYGDLTPSHTSSRVLSMVVGFSGIVLTGLVAAVSVQALQATADEHNDRKPPD</sequence>
<evidence type="ECO:0000256" key="7">
    <source>
        <dbReference type="ARBA" id="ARBA00023303"/>
    </source>
</evidence>
<keyword evidence="7 10" id="KW-0407">Ion channel</keyword>
<keyword evidence="6 8" id="KW-0472">Membrane</keyword>
<dbReference type="Pfam" id="PF07885">
    <property type="entry name" value="Ion_trans_2"/>
    <property type="match status" value="1"/>
</dbReference>
<feature type="transmembrane region" description="Helical" evidence="8">
    <location>
        <begin position="20"/>
        <end position="39"/>
    </location>
</feature>
<feature type="transmembrane region" description="Helical" evidence="8">
    <location>
        <begin position="45"/>
        <end position="63"/>
    </location>
</feature>
<keyword evidence="5" id="KW-0406">Ion transport</keyword>
<keyword evidence="4 8" id="KW-1133">Transmembrane helix</keyword>
<feature type="transmembrane region" description="Helical" evidence="8">
    <location>
        <begin position="75"/>
        <end position="99"/>
    </location>
</feature>
<keyword evidence="11" id="KW-1185">Reference proteome</keyword>
<protein>
    <submittedName>
        <fullName evidence="10">Two pore domain potassium channel family protein</fullName>
    </submittedName>
</protein>
<gene>
    <name evidence="10" type="ORF">HT585_09855</name>
</gene>
<dbReference type="InterPro" id="IPR003280">
    <property type="entry name" value="2pore_dom_K_chnl"/>
</dbReference>
<evidence type="ECO:0000259" key="9">
    <source>
        <dbReference type="Pfam" id="PF07885"/>
    </source>
</evidence>
<keyword evidence="3 8" id="KW-0812">Transmembrane</keyword>
<evidence type="ECO:0000256" key="6">
    <source>
        <dbReference type="ARBA" id="ARBA00023136"/>
    </source>
</evidence>
<dbReference type="GO" id="GO:0030322">
    <property type="term" value="P:stabilization of membrane potential"/>
    <property type="evidence" value="ECO:0007669"/>
    <property type="project" value="TreeGrafter"/>
</dbReference>
<dbReference type="GO" id="GO:0015271">
    <property type="term" value="F:outward rectifier potassium channel activity"/>
    <property type="evidence" value="ECO:0007669"/>
    <property type="project" value="TreeGrafter"/>
</dbReference>
<evidence type="ECO:0000313" key="11">
    <source>
        <dbReference type="Proteomes" id="UP000520198"/>
    </source>
</evidence>
<evidence type="ECO:0000256" key="2">
    <source>
        <dbReference type="ARBA" id="ARBA00022448"/>
    </source>
</evidence>
<evidence type="ECO:0000256" key="5">
    <source>
        <dbReference type="ARBA" id="ARBA00023065"/>
    </source>
</evidence>
<keyword evidence="2" id="KW-0813">Transport</keyword>
<proteinExistence type="predicted"/>
<dbReference type="Proteomes" id="UP000520198">
    <property type="component" value="Unassembled WGS sequence"/>
</dbReference>
<reference evidence="10 11" key="1">
    <citation type="submission" date="2020-06" db="EMBL/GenBank/DDBJ databases">
        <authorList>
            <person name="Grouzdev D.S."/>
        </authorList>
    </citation>
    <scope>NUCLEOTIDE SEQUENCE [LARGE SCALE GENOMIC DNA]</scope>
    <source>
        <strain evidence="10 11">HO-A22</strain>
    </source>
</reference>
<comment type="caution">
    <text evidence="10">The sequence shown here is derived from an EMBL/GenBank/DDBJ whole genome shotgun (WGS) entry which is preliminary data.</text>
</comment>
<evidence type="ECO:0000313" key="10">
    <source>
        <dbReference type="EMBL" id="NVD39159.1"/>
    </source>
</evidence>
<evidence type="ECO:0000256" key="8">
    <source>
        <dbReference type="SAM" id="Phobius"/>
    </source>
</evidence>
<evidence type="ECO:0000256" key="1">
    <source>
        <dbReference type="ARBA" id="ARBA00004141"/>
    </source>
</evidence>